<evidence type="ECO:0000313" key="6">
    <source>
        <dbReference type="Proteomes" id="UP001642464"/>
    </source>
</evidence>
<evidence type="ECO:0000256" key="2">
    <source>
        <dbReference type="ARBA" id="ARBA00022670"/>
    </source>
</evidence>
<comment type="caution">
    <text evidence="5">The sequence shown here is derived from an EMBL/GenBank/DDBJ whole genome shotgun (WGS) entry which is preliminary data.</text>
</comment>
<protein>
    <recommendedName>
        <fullName evidence="4">PPPDE domain-containing protein</fullName>
    </recommendedName>
</protein>
<evidence type="ECO:0000313" key="5">
    <source>
        <dbReference type="EMBL" id="CAK9113429.1"/>
    </source>
</evidence>
<dbReference type="PANTHER" id="PTHR12378:SF80">
    <property type="entry name" value="IP06716P-RELATED"/>
    <property type="match status" value="1"/>
</dbReference>
<sequence length="241" mass="26078">MVEGNADRPGPDVVLEVATALAERMGGAAPLAMICLDPQVLEYGRELIDKKESGRISLCQTLEDIFQGQGRDCKLRIEAGDGSQPFPMVRLVRDDAGGGIPGELVWDATGAPTDKASDVGLTRTKRKLAAPCPSARKSQVSLNIYDLGSSGQMSFVNSVLKPFDSGAFHCGIEVYGLEWSYSDIRDVKVDRARTGIFSSWPKHSPGHRFVETVDMGFTTKTEAFDCGVDDIGELVEGCDFR</sequence>
<dbReference type="PROSITE" id="PS51858">
    <property type="entry name" value="PPPDE"/>
    <property type="match status" value="1"/>
</dbReference>
<feature type="domain" description="PPPDE" evidence="4">
    <location>
        <begin position="138"/>
        <end position="241"/>
    </location>
</feature>
<proteinExistence type="inferred from homology"/>
<comment type="similarity">
    <text evidence="1">Belongs to the DeSI family.</text>
</comment>
<organism evidence="5 6">
    <name type="scientific">Durusdinium trenchii</name>
    <dbReference type="NCBI Taxonomy" id="1381693"/>
    <lineage>
        <taxon>Eukaryota</taxon>
        <taxon>Sar</taxon>
        <taxon>Alveolata</taxon>
        <taxon>Dinophyceae</taxon>
        <taxon>Suessiales</taxon>
        <taxon>Symbiodiniaceae</taxon>
        <taxon>Durusdinium</taxon>
    </lineage>
</organism>
<dbReference type="InterPro" id="IPR042266">
    <property type="entry name" value="PPPDE_sf"/>
</dbReference>
<evidence type="ECO:0000256" key="1">
    <source>
        <dbReference type="ARBA" id="ARBA00008140"/>
    </source>
</evidence>
<evidence type="ECO:0000259" key="4">
    <source>
        <dbReference type="PROSITE" id="PS51858"/>
    </source>
</evidence>
<gene>
    <name evidence="5" type="ORF">SCF082_LOCUS52575</name>
</gene>
<dbReference type="Gene3D" id="3.90.1720.30">
    <property type="entry name" value="PPPDE domains"/>
    <property type="match status" value="1"/>
</dbReference>
<dbReference type="EMBL" id="CAXAMM010044140">
    <property type="protein sequence ID" value="CAK9113429.1"/>
    <property type="molecule type" value="Genomic_DNA"/>
</dbReference>
<dbReference type="PANTHER" id="PTHR12378">
    <property type="entry name" value="DESUMOYLATING ISOPEPTIDASE"/>
    <property type="match status" value="1"/>
</dbReference>
<dbReference type="InterPro" id="IPR008580">
    <property type="entry name" value="PPPDE_dom"/>
</dbReference>
<accession>A0ABP0SM74</accession>
<evidence type="ECO:0000256" key="3">
    <source>
        <dbReference type="ARBA" id="ARBA00022801"/>
    </source>
</evidence>
<name>A0ABP0SM74_9DINO</name>
<dbReference type="Pfam" id="PF05903">
    <property type="entry name" value="Peptidase_C97"/>
    <property type="match status" value="1"/>
</dbReference>
<keyword evidence="2" id="KW-0645">Protease</keyword>
<keyword evidence="6" id="KW-1185">Reference proteome</keyword>
<keyword evidence="3" id="KW-0378">Hydrolase</keyword>
<reference evidence="5 6" key="1">
    <citation type="submission" date="2024-02" db="EMBL/GenBank/DDBJ databases">
        <authorList>
            <person name="Chen Y."/>
            <person name="Shah S."/>
            <person name="Dougan E. K."/>
            <person name="Thang M."/>
            <person name="Chan C."/>
        </authorList>
    </citation>
    <scope>NUCLEOTIDE SEQUENCE [LARGE SCALE GENOMIC DNA]</scope>
</reference>
<dbReference type="Proteomes" id="UP001642464">
    <property type="component" value="Unassembled WGS sequence"/>
</dbReference>